<evidence type="ECO:0000313" key="2">
    <source>
        <dbReference type="Proteomes" id="UP001280121"/>
    </source>
</evidence>
<keyword evidence="2" id="KW-1185">Reference proteome</keyword>
<comment type="caution">
    <text evidence="1">The sequence shown here is derived from an EMBL/GenBank/DDBJ whole genome shotgun (WGS) entry which is preliminary data.</text>
</comment>
<accession>A0AAD9TI49</accession>
<protein>
    <submittedName>
        <fullName evidence="1">Uncharacterized protein</fullName>
    </submittedName>
</protein>
<evidence type="ECO:0000313" key="1">
    <source>
        <dbReference type="EMBL" id="KAK2636038.1"/>
    </source>
</evidence>
<dbReference type="Proteomes" id="UP001280121">
    <property type="component" value="Unassembled WGS sequence"/>
</dbReference>
<gene>
    <name evidence="1" type="ORF">Ddye_030830</name>
</gene>
<dbReference type="AlphaFoldDB" id="A0AAD9TI49"/>
<proteinExistence type="predicted"/>
<organism evidence="1 2">
    <name type="scientific">Dipteronia dyeriana</name>
    <dbReference type="NCBI Taxonomy" id="168575"/>
    <lineage>
        <taxon>Eukaryota</taxon>
        <taxon>Viridiplantae</taxon>
        <taxon>Streptophyta</taxon>
        <taxon>Embryophyta</taxon>
        <taxon>Tracheophyta</taxon>
        <taxon>Spermatophyta</taxon>
        <taxon>Magnoliopsida</taxon>
        <taxon>eudicotyledons</taxon>
        <taxon>Gunneridae</taxon>
        <taxon>Pentapetalae</taxon>
        <taxon>rosids</taxon>
        <taxon>malvids</taxon>
        <taxon>Sapindales</taxon>
        <taxon>Sapindaceae</taxon>
        <taxon>Hippocastanoideae</taxon>
        <taxon>Acereae</taxon>
        <taxon>Dipteronia</taxon>
    </lineage>
</organism>
<dbReference type="EMBL" id="JANJYI010000009">
    <property type="protein sequence ID" value="KAK2636038.1"/>
    <property type="molecule type" value="Genomic_DNA"/>
</dbReference>
<sequence length="177" mass="20004">MDAFSSRCRKPETNEQGDAEEFYMYINLCAINLKALTTTYNTSLNKEIKYAEDQCIAERLSVAAFNWLKKLDRLPSVIAFAFVITSFNGLRNSASPARDVHGLGSRIATTIPSRSRASLECWFNNRLGGASVDLLDAVGGWIVVTLEETVDVAVKQRIRDLEWWRKTRESEPSFLFV</sequence>
<name>A0AAD9TI49_9ROSI</name>
<reference evidence="1" key="1">
    <citation type="journal article" date="2023" name="Plant J.">
        <title>Genome sequences and population genomics provide insights into the demographic history, inbreeding, and mutation load of two 'living fossil' tree species of Dipteronia.</title>
        <authorList>
            <person name="Feng Y."/>
            <person name="Comes H.P."/>
            <person name="Chen J."/>
            <person name="Zhu S."/>
            <person name="Lu R."/>
            <person name="Zhang X."/>
            <person name="Li P."/>
            <person name="Qiu J."/>
            <person name="Olsen K.M."/>
            <person name="Qiu Y."/>
        </authorList>
    </citation>
    <scope>NUCLEOTIDE SEQUENCE</scope>
    <source>
        <strain evidence="1">KIB01</strain>
    </source>
</reference>